<evidence type="ECO:0000313" key="2">
    <source>
        <dbReference type="EMBL" id="KAB2636574.1"/>
    </source>
</evidence>
<sequence length="167" mass="18657">MASESDLGSAYGEGQNPARPSKEVLEKQKVVPKDVKDSMTQLQLDDKEDEEDNDVHGASRLCRVCCKKKKHFSHNCPYLTHVPHGATVGPGYDIVCKCCNQLNGHPGRYWEGCAVVTFCACCMTMGQHPYEKCPYRPKDRAPFVPRTVVVWSALDTPPYEPPVPDVY</sequence>
<accession>A0A5N5INP0</accession>
<organism evidence="2 3">
    <name type="scientific">Pyrus ussuriensis x Pyrus communis</name>
    <dbReference type="NCBI Taxonomy" id="2448454"/>
    <lineage>
        <taxon>Eukaryota</taxon>
        <taxon>Viridiplantae</taxon>
        <taxon>Streptophyta</taxon>
        <taxon>Embryophyta</taxon>
        <taxon>Tracheophyta</taxon>
        <taxon>Spermatophyta</taxon>
        <taxon>Magnoliopsida</taxon>
        <taxon>eudicotyledons</taxon>
        <taxon>Gunneridae</taxon>
        <taxon>Pentapetalae</taxon>
        <taxon>rosids</taxon>
        <taxon>fabids</taxon>
        <taxon>Rosales</taxon>
        <taxon>Rosaceae</taxon>
        <taxon>Amygdaloideae</taxon>
        <taxon>Maleae</taxon>
        <taxon>Pyrus</taxon>
    </lineage>
</organism>
<comment type="caution">
    <text evidence="2">The sequence shown here is derived from an EMBL/GenBank/DDBJ whole genome shotgun (WGS) entry which is preliminary data.</text>
</comment>
<evidence type="ECO:0000313" key="3">
    <source>
        <dbReference type="Proteomes" id="UP000327157"/>
    </source>
</evidence>
<dbReference type="AlphaFoldDB" id="A0A5N5INP0"/>
<gene>
    <name evidence="2" type="ORF">D8674_027108</name>
</gene>
<reference evidence="2 3" key="1">
    <citation type="submission" date="2019-09" db="EMBL/GenBank/DDBJ databases">
        <authorList>
            <person name="Ou C."/>
        </authorList>
    </citation>
    <scope>NUCLEOTIDE SEQUENCE [LARGE SCALE GENOMIC DNA]</scope>
    <source>
        <strain evidence="2">S2</strain>
        <tissue evidence="2">Leaf</tissue>
    </source>
</reference>
<keyword evidence="3" id="KW-1185">Reference proteome</keyword>
<dbReference type="Proteomes" id="UP000327157">
    <property type="component" value="Chromosome 5"/>
</dbReference>
<dbReference type="OrthoDB" id="1175054at2759"/>
<reference evidence="3" key="2">
    <citation type="submission" date="2019-10" db="EMBL/GenBank/DDBJ databases">
        <title>A de novo genome assembly of a pear dwarfing rootstock.</title>
        <authorList>
            <person name="Wang F."/>
            <person name="Wang J."/>
            <person name="Li S."/>
            <person name="Zhang Y."/>
            <person name="Fang M."/>
            <person name="Ma L."/>
            <person name="Zhao Y."/>
            <person name="Jiang S."/>
        </authorList>
    </citation>
    <scope>NUCLEOTIDE SEQUENCE [LARGE SCALE GENOMIC DNA]</scope>
</reference>
<feature type="compositionally biased region" description="Basic and acidic residues" evidence="1">
    <location>
        <begin position="20"/>
        <end position="37"/>
    </location>
</feature>
<protein>
    <submittedName>
        <fullName evidence="2">Uncharacterized protein</fullName>
    </submittedName>
</protein>
<dbReference type="EMBL" id="SMOL01000004">
    <property type="protein sequence ID" value="KAB2636574.1"/>
    <property type="molecule type" value="Genomic_DNA"/>
</dbReference>
<feature type="region of interest" description="Disordered" evidence="1">
    <location>
        <begin position="1"/>
        <end position="52"/>
    </location>
</feature>
<name>A0A5N5INP0_9ROSA</name>
<reference evidence="2 3" key="3">
    <citation type="submission" date="2019-11" db="EMBL/GenBank/DDBJ databases">
        <title>A de novo genome assembly of a pear dwarfing rootstock.</title>
        <authorList>
            <person name="Wang F."/>
            <person name="Wang J."/>
            <person name="Li S."/>
            <person name="Zhang Y."/>
            <person name="Fang M."/>
            <person name="Ma L."/>
            <person name="Zhao Y."/>
            <person name="Jiang S."/>
        </authorList>
    </citation>
    <scope>NUCLEOTIDE SEQUENCE [LARGE SCALE GENOMIC DNA]</scope>
    <source>
        <strain evidence="2">S2</strain>
        <tissue evidence="2">Leaf</tissue>
    </source>
</reference>
<proteinExistence type="predicted"/>
<evidence type="ECO:0000256" key="1">
    <source>
        <dbReference type="SAM" id="MobiDB-lite"/>
    </source>
</evidence>